<accession>S3IV14</accession>
<comment type="caution">
    <text evidence="2">The sequence shown here is derived from an EMBL/GenBank/DDBJ whole genome shotgun (WGS) entry which is preliminary data.</text>
</comment>
<evidence type="ECO:0000313" key="2">
    <source>
        <dbReference type="EMBL" id="EPF16815.1"/>
    </source>
</evidence>
<feature type="region of interest" description="Disordered" evidence="1">
    <location>
        <begin position="434"/>
        <end position="467"/>
    </location>
</feature>
<proteinExistence type="predicted"/>
<dbReference type="RefSeq" id="WP_016536353.1">
    <property type="nucleotide sequence ID" value="NZ_KE161030.1"/>
</dbReference>
<evidence type="ECO:0000313" key="3">
    <source>
        <dbReference type="Proteomes" id="UP000014585"/>
    </source>
</evidence>
<organism evidence="2 3">
    <name type="scientific">Cedecea davisae DSM 4568</name>
    <dbReference type="NCBI Taxonomy" id="566551"/>
    <lineage>
        <taxon>Bacteria</taxon>
        <taxon>Pseudomonadati</taxon>
        <taxon>Pseudomonadota</taxon>
        <taxon>Gammaproteobacteria</taxon>
        <taxon>Enterobacterales</taxon>
        <taxon>Enterobacteriaceae</taxon>
        <taxon>Cedecea</taxon>
    </lineage>
</organism>
<evidence type="ECO:0000256" key="1">
    <source>
        <dbReference type="SAM" id="MobiDB-lite"/>
    </source>
</evidence>
<dbReference type="OrthoDB" id="6631392at2"/>
<protein>
    <submittedName>
        <fullName evidence="2">Uncharacterized protein</fullName>
    </submittedName>
</protein>
<feature type="compositionally biased region" description="Polar residues" evidence="1">
    <location>
        <begin position="439"/>
        <end position="449"/>
    </location>
</feature>
<dbReference type="PATRIC" id="fig|566551.4.peg.1880"/>
<reference evidence="2 3" key="1">
    <citation type="submission" date="2013-04" db="EMBL/GenBank/DDBJ databases">
        <authorList>
            <person name="Weinstock G."/>
            <person name="Sodergren E."/>
            <person name="Lobos E.A."/>
            <person name="Fulton L."/>
            <person name="Fulton R."/>
            <person name="Courtney L."/>
            <person name="Fronick C."/>
            <person name="O'Laughlin M."/>
            <person name="Godfrey J."/>
            <person name="Wilson R.M."/>
            <person name="Miner T."/>
            <person name="Farmer C."/>
            <person name="Delehaunty K."/>
            <person name="Cordes M."/>
            <person name="Minx P."/>
            <person name="Tomlinson C."/>
            <person name="Chen J."/>
            <person name="Wollam A."/>
            <person name="Pepin K.H."/>
            <person name="Palsikar V.B."/>
            <person name="Zhang X."/>
            <person name="Suruliraj S."/>
            <person name="Perna N.T."/>
            <person name="Plunkett G."/>
            <person name="Warren W."/>
            <person name="Mitreva M."/>
            <person name="Mardis E.R."/>
            <person name="Wilson R.K."/>
        </authorList>
    </citation>
    <scope>NUCLEOTIDE SEQUENCE [LARGE SCALE GENOMIC DNA]</scope>
    <source>
        <strain evidence="2 3">DSM 4568</strain>
    </source>
</reference>
<name>S3IV14_9ENTR</name>
<dbReference type="Proteomes" id="UP000014585">
    <property type="component" value="Unassembled WGS sequence"/>
</dbReference>
<sequence>MPNAHISPPCNFHISYLSTFRPSGDNAILIAEEPDTWFDAEDSIRVEEAWFDASDTTCNGKNSPEQNADSLVPFTEDCRRSIQQLMATLGNHEESKILSFCLSKLLPGVPANLAIAANSLYSAITERRNIDTAILQALGLASWFLPDNTIFSQSACYIRETVTGWLGEAFVHQFLGDAENQSSSTVFTALAVTALVAKHWMSDRGAAQRGLLRLPASIANLFIRLSHCWNALGLMARNNLPRGSLQQAPAFEVDSCIEVSGAPSASRITAFTSNSTATPESFIRGTVQNRPLVVPEADGSLAEQAHLLAVDKFRQQSGLSLLMNCATRCAKTHQQVNNSVITYTHLNTQCDATTHPKPLPPEIEGSIVQAYSSPAAQRSGGEALLPLVAAAAAAPLATSYVRALKSKTVIAAGTVAGMTGLGLAGKVLWDRTGSPHQAEATTADGQSSELPPGKVKRHPADKPPTVMNKENHSIIKMLSKKGILFLDETEKISTVSKEKMLAALASYLFKKNHNATEYKTKIKLLASKILAASYQYGGAKDEKISFAQAGSVVRRWVFNNVLGCSPEKILIDKMRSYYFKQTSTIKDAYIQLTISQLYITGTLKDDKVPLSQRSALADMWNAFLMEEMPFLNFSHGRVANLKLSNYDLANLYTGSRFLQLNSDKAYTYQEAMSTGEKMWQLAVNEGIAEDNIIYYKFPALLFTTLSPSTDGYWASDNEFDDINRYILYRKEIMTLEQDIENKYTAYHSATLQWLNKGKLAEKIISQCPEIPHIRAIRTPGFGAQEIDCDKFPESCKETDQKAAKEFYLRGTKKPCGEAPDSLDVEYKKLTAAVADTFREIDPYLIQSAMKSLSKDDYDMISSPESFVYPADIHVRSQRPAWGSMGGGVHINDFDIRLNKTDIFAVHNNGMERIYALQGVNSDTEGYRIIRVDRNIESFINHGLFDYSFDKNFTINDRDLTFTAGSDKFKYSFSINKTAGKYNDEAALVNWLKNKHRETLFNNLYQSGNDQSEFQKIWSFIKHLIPFYDCIESIVNKDPLQAIPACLTDALSFLPVFGQATRLSTKFGMQVAKGLSHAPALAGIRSWPVLGRNILHETRLPTLKELALLGANTLRAADPGFELLTFTGRAFRQSILHLLASDKKTAELANRLSQNNGSGWSQKITPPTSTMATLPRTSLQVPVIPVGIKRGKAIYARVNPETGEAFGSKYWLNRMGGLFEIKPAYREYGGVNVGQKIPTELQSDVDIFRKYIKQLESTSCNLSSARQKRQINCQPLSLSTHSLACVLKYATIYELLHLSHIPEFRQSIARAIYDAIAHEPISAEGVLHSIVYTAMENDDTHLLSAILAGHVPEYIYNHILSYHRAFWPNSGVRQGIESPRILDFYSTTGQTTGIPDLSDKVSFTAIDMDGSERRLNILAHGCPGIASLDMIHYMNADDFYNTLYMRGILSQNFDKIRLFVCSGADSSPGKISVAERLAQLTGKPVEGFSGAVVSSVKFIFGQYEFPFYEFIARENLAGGFVGANAIINHYRHFITIGISTNNPYHSRIFNPPD</sequence>
<gene>
    <name evidence="2" type="ORF">HMPREF0201_02050</name>
</gene>
<dbReference type="STRING" id="566551.HMPREF0201_02050"/>
<dbReference type="HOGENOM" id="CLU_246304_0_0_6"/>
<dbReference type="EMBL" id="ATDT01000020">
    <property type="protein sequence ID" value="EPF16815.1"/>
    <property type="molecule type" value="Genomic_DNA"/>
</dbReference>